<reference evidence="1 2" key="1">
    <citation type="submission" date="2024-11" db="EMBL/GenBank/DDBJ databases">
        <title>Adaptive evolution of stress response genes in parasites aligns with host niche diversity.</title>
        <authorList>
            <person name="Hahn C."/>
            <person name="Resl P."/>
        </authorList>
    </citation>
    <scope>NUCLEOTIDE SEQUENCE [LARGE SCALE GENOMIC DNA]</scope>
    <source>
        <strain evidence="1">EGGRZ-B1_66</strain>
        <tissue evidence="1">Body</tissue>
    </source>
</reference>
<dbReference type="InterPro" id="IPR016024">
    <property type="entry name" value="ARM-type_fold"/>
</dbReference>
<dbReference type="AlphaFoldDB" id="A0ABD2QCC7"/>
<dbReference type="SUPFAM" id="SSF48371">
    <property type="entry name" value="ARM repeat"/>
    <property type="match status" value="1"/>
</dbReference>
<name>A0ABD2QCC7_9PLAT</name>
<gene>
    <name evidence="1" type="ORF">Ciccas_004141</name>
</gene>
<dbReference type="Proteomes" id="UP001626550">
    <property type="component" value="Unassembled WGS sequence"/>
</dbReference>
<sequence length="295" mass="33184">MDNILLNADTFDPSQVMISLIHLKNLFSKPCASDVISLDDGGIRMRLFALLNKGNEVDFCFNSVDCSLSFSKVLVNVIGRLFKLEWTIAKWPDAAWSQLYEMNCWSTIKHCIKSASQFRIPRRMKQLSNVINDLYPTLSQKFLTLMQESDTRLSHSKLGICKVLTTAIMCSPQKTGSELLEKDKATWQSLLSMTISHIRANLSDDSSMTKNCAKMVYVLVTASSQQLFDPSALQILTCLIQLICEESQQLQSSTARIILSLIHKILDVRRHITPSAQSIHYPLSISQPVINSVIP</sequence>
<protein>
    <submittedName>
        <fullName evidence="1">Uncharacterized protein</fullName>
    </submittedName>
</protein>
<accession>A0ABD2QCC7</accession>
<evidence type="ECO:0000313" key="2">
    <source>
        <dbReference type="Proteomes" id="UP001626550"/>
    </source>
</evidence>
<comment type="caution">
    <text evidence="1">The sequence shown here is derived from an EMBL/GenBank/DDBJ whole genome shotgun (WGS) entry which is preliminary data.</text>
</comment>
<keyword evidence="2" id="KW-1185">Reference proteome</keyword>
<dbReference type="EMBL" id="JBJKFK010000414">
    <property type="protein sequence ID" value="KAL3317205.1"/>
    <property type="molecule type" value="Genomic_DNA"/>
</dbReference>
<proteinExistence type="predicted"/>
<evidence type="ECO:0000313" key="1">
    <source>
        <dbReference type="EMBL" id="KAL3317205.1"/>
    </source>
</evidence>
<organism evidence="1 2">
    <name type="scientific">Cichlidogyrus casuarinus</name>
    <dbReference type="NCBI Taxonomy" id="1844966"/>
    <lineage>
        <taxon>Eukaryota</taxon>
        <taxon>Metazoa</taxon>
        <taxon>Spiralia</taxon>
        <taxon>Lophotrochozoa</taxon>
        <taxon>Platyhelminthes</taxon>
        <taxon>Monogenea</taxon>
        <taxon>Monopisthocotylea</taxon>
        <taxon>Dactylogyridea</taxon>
        <taxon>Ancyrocephalidae</taxon>
        <taxon>Cichlidogyrus</taxon>
    </lineage>
</organism>